<dbReference type="AlphaFoldDB" id="A0A2K3KIX5"/>
<organism evidence="2 3">
    <name type="scientific">Trifolium pratense</name>
    <name type="common">Red clover</name>
    <dbReference type="NCBI Taxonomy" id="57577"/>
    <lineage>
        <taxon>Eukaryota</taxon>
        <taxon>Viridiplantae</taxon>
        <taxon>Streptophyta</taxon>
        <taxon>Embryophyta</taxon>
        <taxon>Tracheophyta</taxon>
        <taxon>Spermatophyta</taxon>
        <taxon>Magnoliopsida</taxon>
        <taxon>eudicotyledons</taxon>
        <taxon>Gunneridae</taxon>
        <taxon>Pentapetalae</taxon>
        <taxon>rosids</taxon>
        <taxon>fabids</taxon>
        <taxon>Fabales</taxon>
        <taxon>Fabaceae</taxon>
        <taxon>Papilionoideae</taxon>
        <taxon>50 kb inversion clade</taxon>
        <taxon>NPAAA clade</taxon>
        <taxon>Hologalegina</taxon>
        <taxon>IRL clade</taxon>
        <taxon>Trifolieae</taxon>
        <taxon>Trifolium</taxon>
    </lineage>
</organism>
<comment type="caution">
    <text evidence="2">The sequence shown here is derived from an EMBL/GenBank/DDBJ whole genome shotgun (WGS) entry which is preliminary data.</text>
</comment>
<dbReference type="EMBL" id="ASHM01190630">
    <property type="protein sequence ID" value="PNX66238.1"/>
    <property type="molecule type" value="Genomic_DNA"/>
</dbReference>
<feature type="non-terminal residue" evidence="2">
    <location>
        <position position="59"/>
    </location>
</feature>
<dbReference type="Proteomes" id="UP000236291">
    <property type="component" value="Unassembled WGS sequence"/>
</dbReference>
<accession>A0A2K3KIX5</accession>
<evidence type="ECO:0000313" key="2">
    <source>
        <dbReference type="EMBL" id="PNX66238.1"/>
    </source>
</evidence>
<name>A0A2K3KIX5_TRIPR</name>
<evidence type="ECO:0000256" key="1">
    <source>
        <dbReference type="SAM" id="MobiDB-lite"/>
    </source>
</evidence>
<protein>
    <submittedName>
        <fullName evidence="2">Uncharacterized protein</fullName>
    </submittedName>
</protein>
<reference evidence="2 3" key="1">
    <citation type="journal article" date="2014" name="Am. J. Bot.">
        <title>Genome assembly and annotation for red clover (Trifolium pratense; Fabaceae).</title>
        <authorList>
            <person name="Istvanek J."/>
            <person name="Jaros M."/>
            <person name="Krenek A."/>
            <person name="Repkova J."/>
        </authorList>
    </citation>
    <scope>NUCLEOTIDE SEQUENCE [LARGE SCALE GENOMIC DNA]</scope>
    <source>
        <strain evidence="3">cv. Tatra</strain>
        <tissue evidence="2">Young leaves</tissue>
    </source>
</reference>
<reference evidence="2 3" key="2">
    <citation type="journal article" date="2017" name="Front. Plant Sci.">
        <title>Gene Classification and Mining of Molecular Markers Useful in Red Clover (Trifolium pratense) Breeding.</title>
        <authorList>
            <person name="Istvanek J."/>
            <person name="Dluhosova J."/>
            <person name="Dluhos P."/>
            <person name="Patkova L."/>
            <person name="Nedelnik J."/>
            <person name="Repkova J."/>
        </authorList>
    </citation>
    <scope>NUCLEOTIDE SEQUENCE [LARGE SCALE GENOMIC DNA]</scope>
    <source>
        <strain evidence="3">cv. Tatra</strain>
        <tissue evidence="2">Young leaves</tissue>
    </source>
</reference>
<sequence>MSTHPDLSPLPVLDQSCDQPELSNIESPDLLVADQSPIQPDQYNTPAVQPSTSTHPAEI</sequence>
<evidence type="ECO:0000313" key="3">
    <source>
        <dbReference type="Proteomes" id="UP000236291"/>
    </source>
</evidence>
<feature type="region of interest" description="Disordered" evidence="1">
    <location>
        <begin position="1"/>
        <end position="59"/>
    </location>
</feature>
<feature type="compositionally biased region" description="Polar residues" evidence="1">
    <location>
        <begin position="16"/>
        <end position="26"/>
    </location>
</feature>
<proteinExistence type="predicted"/>
<feature type="compositionally biased region" description="Polar residues" evidence="1">
    <location>
        <begin position="36"/>
        <end position="59"/>
    </location>
</feature>
<gene>
    <name evidence="2" type="ORF">L195_g062960</name>
</gene>